<proteinExistence type="predicted"/>
<organism evidence="1">
    <name type="scientific">Bactrocera dorsalis</name>
    <name type="common">Oriental fruit fly</name>
    <name type="synonym">Dacus dorsalis</name>
    <dbReference type="NCBI Taxonomy" id="27457"/>
    <lineage>
        <taxon>Eukaryota</taxon>
        <taxon>Metazoa</taxon>
        <taxon>Ecdysozoa</taxon>
        <taxon>Arthropoda</taxon>
        <taxon>Hexapoda</taxon>
        <taxon>Insecta</taxon>
        <taxon>Pterygota</taxon>
        <taxon>Neoptera</taxon>
        <taxon>Endopterygota</taxon>
        <taxon>Diptera</taxon>
        <taxon>Brachycera</taxon>
        <taxon>Muscomorpha</taxon>
        <taxon>Tephritoidea</taxon>
        <taxon>Tephritidae</taxon>
        <taxon>Bactrocera</taxon>
        <taxon>Bactrocera</taxon>
    </lineage>
</organism>
<protein>
    <submittedName>
        <fullName evidence="1">Uncharacterized protein</fullName>
    </submittedName>
</protein>
<dbReference type="EMBL" id="GAKP01006324">
    <property type="protein sequence ID" value="JAC52628.1"/>
    <property type="molecule type" value="Transcribed_RNA"/>
</dbReference>
<accession>A0A034WFT6</accession>
<name>A0A034WFT6_BACDO</name>
<sequence length="195" mass="19920">MKNGVEKHQYCKLRLVPMSSSICRNSSSSKRRAINIGSQKFLPQKKFEIFKNMANKFVLIALFACAAVANAGLLPAAAIAPGFVAPYASSFNAHHINHAVALPVAPPAVPVAAPAPFAVSAPPRVAFAAPAPVAAPLAFAPKLALAAPAPVAFAAPARIAAPIAAPLAAPLPFAPAPLQYAPAPLRFAAPAPFLG</sequence>
<reference evidence="1" key="1">
    <citation type="journal article" date="2014" name="BMC Genomics">
        <title>Characterizing the developmental transcriptome of the oriental fruit fly, Bactrocera dorsalis (Diptera: Tephritidae) through comparative genomic analysis with Drosophila melanogaster utilizing modENCODE datasets.</title>
        <authorList>
            <person name="Geib S.M."/>
            <person name="Calla B."/>
            <person name="Hall B."/>
            <person name="Hou S."/>
            <person name="Manoukis N.C."/>
        </authorList>
    </citation>
    <scope>NUCLEOTIDE SEQUENCE</scope>
    <source>
        <strain evidence="1">Punador</strain>
    </source>
</reference>
<evidence type="ECO:0000313" key="1">
    <source>
        <dbReference type="EMBL" id="JAC52628.1"/>
    </source>
</evidence>
<dbReference type="AlphaFoldDB" id="A0A034WFT6"/>